<dbReference type="EMBL" id="JACYHB010000003">
    <property type="protein sequence ID" value="MBD8078640.1"/>
    <property type="molecule type" value="Genomic_DNA"/>
</dbReference>
<reference evidence="1" key="1">
    <citation type="journal article" date="2018" name="Curr. Microbiol.">
        <title>Cellulosimicrobium arenosum sp. nov., Isolated from Marine Sediment Sand.</title>
        <authorList>
            <person name="Oh M."/>
            <person name="Kim J.H."/>
            <person name="Yoon J.H."/>
            <person name="Schumann P."/>
            <person name="Kim W."/>
        </authorList>
    </citation>
    <scope>NUCLEOTIDE SEQUENCE</scope>
    <source>
        <strain evidence="1">KCTC 49039</strain>
    </source>
</reference>
<reference evidence="1" key="2">
    <citation type="submission" date="2020-09" db="EMBL/GenBank/DDBJ databases">
        <authorList>
            <person name="Yu Y."/>
        </authorList>
    </citation>
    <scope>NUCLEOTIDE SEQUENCE</scope>
    <source>
        <strain evidence="1">KCTC 49039</strain>
    </source>
</reference>
<keyword evidence="2" id="KW-1185">Reference proteome</keyword>
<evidence type="ECO:0000313" key="1">
    <source>
        <dbReference type="EMBL" id="MBD8078640.1"/>
    </source>
</evidence>
<gene>
    <name evidence="1" type="ORF">IF651_06145</name>
</gene>
<protein>
    <submittedName>
        <fullName evidence="1">Uncharacterized protein</fullName>
    </submittedName>
</protein>
<evidence type="ECO:0000313" key="2">
    <source>
        <dbReference type="Proteomes" id="UP000610846"/>
    </source>
</evidence>
<sequence length="132" mass="13620">MTDRATPAKNGTGEVRTDLEPLTTRFSALGTPVSATWLSGTVGDEDVPGPTTYWIDAVVELDPAVVQQLVADTDPQETTGSPAVVGDLEDSLPDGPLLTGPALDAAFAESGFTATAYLDQDDATVVLVTLGE</sequence>
<accession>A0A927IZM8</accession>
<organism evidence="1 2">
    <name type="scientific">Cellulosimicrobium arenosum</name>
    <dbReference type="NCBI Taxonomy" id="2708133"/>
    <lineage>
        <taxon>Bacteria</taxon>
        <taxon>Bacillati</taxon>
        <taxon>Actinomycetota</taxon>
        <taxon>Actinomycetes</taxon>
        <taxon>Micrococcales</taxon>
        <taxon>Promicromonosporaceae</taxon>
        <taxon>Cellulosimicrobium</taxon>
    </lineage>
</organism>
<proteinExistence type="predicted"/>
<comment type="caution">
    <text evidence="1">The sequence shown here is derived from an EMBL/GenBank/DDBJ whole genome shotgun (WGS) entry which is preliminary data.</text>
</comment>
<dbReference type="Proteomes" id="UP000610846">
    <property type="component" value="Unassembled WGS sequence"/>
</dbReference>
<dbReference type="AlphaFoldDB" id="A0A927IZM8"/>
<name>A0A927IZM8_9MICO</name>